<dbReference type="PANTHER" id="PTHR43903">
    <property type="entry name" value="NEUROLIGIN"/>
    <property type="match status" value="1"/>
</dbReference>
<protein>
    <recommendedName>
        <fullName evidence="3">Carboxylesterase type B domain-containing protein</fullName>
    </recommendedName>
</protein>
<keyword evidence="2" id="KW-0325">Glycoprotein</keyword>
<dbReference type="InterPro" id="IPR002018">
    <property type="entry name" value="CarbesteraseB"/>
</dbReference>
<accession>A0AAN9TM76</accession>
<dbReference type="Gene3D" id="3.40.50.1820">
    <property type="entry name" value="alpha/beta hydrolase"/>
    <property type="match status" value="1"/>
</dbReference>
<proteinExistence type="inferred from homology"/>
<name>A0AAN9TM76_9HEMI</name>
<organism evidence="4 5">
    <name type="scientific">Parthenolecanium corni</name>
    <dbReference type="NCBI Taxonomy" id="536013"/>
    <lineage>
        <taxon>Eukaryota</taxon>
        <taxon>Metazoa</taxon>
        <taxon>Ecdysozoa</taxon>
        <taxon>Arthropoda</taxon>
        <taxon>Hexapoda</taxon>
        <taxon>Insecta</taxon>
        <taxon>Pterygota</taxon>
        <taxon>Neoptera</taxon>
        <taxon>Paraneoptera</taxon>
        <taxon>Hemiptera</taxon>
        <taxon>Sternorrhyncha</taxon>
        <taxon>Coccoidea</taxon>
        <taxon>Coccidae</taxon>
        <taxon>Parthenolecanium</taxon>
    </lineage>
</organism>
<evidence type="ECO:0000313" key="4">
    <source>
        <dbReference type="EMBL" id="KAK7592981.1"/>
    </source>
</evidence>
<evidence type="ECO:0000259" key="3">
    <source>
        <dbReference type="Pfam" id="PF00135"/>
    </source>
</evidence>
<dbReference type="SUPFAM" id="SSF53474">
    <property type="entry name" value="alpha/beta-Hydrolases"/>
    <property type="match status" value="1"/>
</dbReference>
<dbReference type="AlphaFoldDB" id="A0AAN9TM76"/>
<dbReference type="InterPro" id="IPR051093">
    <property type="entry name" value="Neuroligin/BSAL"/>
</dbReference>
<reference evidence="4 5" key="1">
    <citation type="submission" date="2024-03" db="EMBL/GenBank/DDBJ databases">
        <title>Adaptation during the transition from Ophiocordyceps entomopathogen to insect associate is accompanied by gene loss and intensified selection.</title>
        <authorList>
            <person name="Ward C.M."/>
            <person name="Onetto C.A."/>
            <person name="Borneman A.R."/>
        </authorList>
    </citation>
    <scope>NUCLEOTIDE SEQUENCE [LARGE SCALE GENOMIC DNA]</scope>
    <source>
        <strain evidence="4">AWRI1</strain>
        <tissue evidence="4">Single Adult Female</tissue>
    </source>
</reference>
<dbReference type="EMBL" id="JBBCAQ010000020">
    <property type="protein sequence ID" value="KAK7592981.1"/>
    <property type="molecule type" value="Genomic_DNA"/>
</dbReference>
<gene>
    <name evidence="4" type="ORF">V9T40_007733</name>
</gene>
<evidence type="ECO:0000256" key="2">
    <source>
        <dbReference type="ARBA" id="ARBA00023180"/>
    </source>
</evidence>
<dbReference type="Pfam" id="PF00135">
    <property type="entry name" value="COesterase"/>
    <property type="match status" value="1"/>
</dbReference>
<dbReference type="Proteomes" id="UP001367676">
    <property type="component" value="Unassembled WGS sequence"/>
</dbReference>
<comment type="similarity">
    <text evidence="1">Belongs to the type-B carboxylesterase/lipase family.</text>
</comment>
<evidence type="ECO:0000256" key="1">
    <source>
        <dbReference type="ARBA" id="ARBA00005964"/>
    </source>
</evidence>
<comment type="caution">
    <text evidence="4">The sequence shown here is derived from an EMBL/GenBank/DDBJ whole genome shotgun (WGS) entry which is preliminary data.</text>
</comment>
<feature type="domain" description="Carboxylesterase type B" evidence="3">
    <location>
        <begin position="13"/>
        <end position="169"/>
    </location>
</feature>
<dbReference type="InterPro" id="IPR029058">
    <property type="entry name" value="AB_hydrolase_fold"/>
</dbReference>
<sequence>MRSYLKNCTSQIVIHIHFVHGGFLNTNTDANQKSPSNYGLMDQIAALHWLQENVAYFGGDPTNVTLVGHGTGASCVNFLMSSTAVPEGLLFHRVILMSGSSLSPWALVKEPSTYARQVAQSVNCSFQLPHQILLKCLRDRPLESLLNVTVQVSEFNTAFGPNIDGVIIDIVLSDKMKIGNPGKNNETLKTVS</sequence>
<evidence type="ECO:0000313" key="5">
    <source>
        <dbReference type="Proteomes" id="UP001367676"/>
    </source>
</evidence>
<keyword evidence="5" id="KW-1185">Reference proteome</keyword>